<dbReference type="RefSeq" id="WP_239795856.1">
    <property type="nucleotide sequence ID" value="NZ_OU912926.1"/>
</dbReference>
<evidence type="ECO:0000313" key="3">
    <source>
        <dbReference type="Proteomes" id="UP000839052"/>
    </source>
</evidence>
<dbReference type="Gene3D" id="3.30.2010.10">
    <property type="entry name" value="Metalloproteases ('zincins'), catalytic domain"/>
    <property type="match status" value="1"/>
</dbReference>
<dbReference type="PANTHER" id="PTHR30399:SF1">
    <property type="entry name" value="UTP PYROPHOSPHATASE"/>
    <property type="match status" value="1"/>
</dbReference>
<reference evidence="2 3" key="1">
    <citation type="submission" date="2021-10" db="EMBL/GenBank/DDBJ databases">
        <authorList>
            <person name="Koch H."/>
        </authorList>
    </citation>
    <scope>NUCLEOTIDE SEQUENCE [LARGE SCALE GENOMIC DNA]</scope>
    <source>
        <strain evidence="2">6680</strain>
    </source>
</reference>
<gene>
    <name evidence="2" type="ORF">NTG6680_0554</name>
</gene>
<accession>A0ABM8YWF7</accession>
<name>A0ABM8YWF7_9PROT</name>
<dbReference type="CDD" id="cd07344">
    <property type="entry name" value="M48_yhfN_like"/>
    <property type="match status" value="1"/>
</dbReference>
<sequence length="247" mass="28757">MLNKLRRFITPLAVEQRTVVLIGTQVTYTLKRTSRRRSIGLRIDNHGLTVNMPLRASEKWLHEVLQDKAHWVVKKLENWQAKKPISPQWRDGQSLFFIGEVITLRVVVSLFATPPLLNGKQLFVHVTDDANQALIEQTVTQWYQREAKSLFKECVAHYAPLMNVAPRMVKLSSARTQWGSCTTRGDVRLNWQLIKMPLHLIDYVVVHELAHLIEMNHSTAFWRVVEIACSDYAKRRRELKQWQISPS</sequence>
<evidence type="ECO:0000259" key="1">
    <source>
        <dbReference type="Pfam" id="PF01863"/>
    </source>
</evidence>
<dbReference type="InterPro" id="IPR053136">
    <property type="entry name" value="UTP_pyrophosphatase-like"/>
</dbReference>
<dbReference type="EMBL" id="OU912926">
    <property type="protein sequence ID" value="CAG9931807.1"/>
    <property type="molecule type" value="Genomic_DNA"/>
</dbReference>
<dbReference type="Pfam" id="PF01863">
    <property type="entry name" value="YgjP-like"/>
    <property type="match status" value="1"/>
</dbReference>
<organism evidence="2 3">
    <name type="scientific">Candidatus Nitrotoga arctica</name>
    <dbReference type="NCBI Taxonomy" id="453162"/>
    <lineage>
        <taxon>Bacteria</taxon>
        <taxon>Pseudomonadati</taxon>
        <taxon>Pseudomonadota</taxon>
        <taxon>Betaproteobacteria</taxon>
        <taxon>Nitrosomonadales</taxon>
        <taxon>Gallionellaceae</taxon>
        <taxon>Candidatus Nitrotoga</taxon>
    </lineage>
</organism>
<dbReference type="Proteomes" id="UP000839052">
    <property type="component" value="Chromosome"/>
</dbReference>
<protein>
    <recommendedName>
        <fullName evidence="1">YgjP-like metallopeptidase domain-containing protein</fullName>
    </recommendedName>
</protein>
<dbReference type="PANTHER" id="PTHR30399">
    <property type="entry name" value="UNCHARACTERIZED PROTEIN YGJP"/>
    <property type="match status" value="1"/>
</dbReference>
<keyword evidence="3" id="KW-1185">Reference proteome</keyword>
<feature type="domain" description="YgjP-like metallopeptidase" evidence="1">
    <location>
        <begin position="37"/>
        <end position="241"/>
    </location>
</feature>
<proteinExistence type="predicted"/>
<evidence type="ECO:0000313" key="2">
    <source>
        <dbReference type="EMBL" id="CAG9931807.1"/>
    </source>
</evidence>
<dbReference type="InterPro" id="IPR002725">
    <property type="entry name" value="YgjP-like_metallopeptidase"/>
</dbReference>